<dbReference type="STRING" id="1798375.A2773_05050"/>
<feature type="domain" description="Peptidoglycan hydrolase PcsB coiled-coil" evidence="3">
    <location>
        <begin position="103"/>
        <end position="175"/>
    </location>
</feature>
<dbReference type="PANTHER" id="PTHR21666">
    <property type="entry name" value="PEPTIDASE-RELATED"/>
    <property type="match status" value="1"/>
</dbReference>
<proteinExistence type="predicted"/>
<organism evidence="4 5">
    <name type="scientific">Candidatus Gottesmanbacteria bacterium RIFCSPHIGHO2_01_FULL_39_10</name>
    <dbReference type="NCBI Taxonomy" id="1798375"/>
    <lineage>
        <taxon>Bacteria</taxon>
        <taxon>Candidatus Gottesmaniibacteriota</taxon>
    </lineage>
</organism>
<dbReference type="AlphaFoldDB" id="A0A1F5ZS28"/>
<reference evidence="4 5" key="1">
    <citation type="journal article" date="2016" name="Nat. Commun.">
        <title>Thousands of microbial genomes shed light on interconnected biogeochemical processes in an aquifer system.</title>
        <authorList>
            <person name="Anantharaman K."/>
            <person name="Brown C.T."/>
            <person name="Hug L.A."/>
            <person name="Sharon I."/>
            <person name="Castelle C.J."/>
            <person name="Probst A.J."/>
            <person name="Thomas B.C."/>
            <person name="Singh A."/>
            <person name="Wilkins M.J."/>
            <person name="Karaoz U."/>
            <person name="Brodie E.L."/>
            <person name="Williams K.H."/>
            <person name="Hubbard S.S."/>
            <person name="Banfield J.F."/>
        </authorList>
    </citation>
    <scope>NUCLEOTIDE SEQUENCE [LARGE SCALE GENOMIC DNA]</scope>
</reference>
<dbReference type="Gene3D" id="6.10.250.3150">
    <property type="match status" value="1"/>
</dbReference>
<dbReference type="InterPro" id="IPR050570">
    <property type="entry name" value="Cell_wall_metabolism_enzyme"/>
</dbReference>
<evidence type="ECO:0000259" key="3">
    <source>
        <dbReference type="Pfam" id="PF24568"/>
    </source>
</evidence>
<dbReference type="InterPro" id="IPR011055">
    <property type="entry name" value="Dup_hybrid_motif"/>
</dbReference>
<comment type="caution">
    <text evidence="4">The sequence shown here is derived from an EMBL/GenBank/DDBJ whole genome shotgun (WGS) entry which is preliminary data.</text>
</comment>
<evidence type="ECO:0000313" key="5">
    <source>
        <dbReference type="Proteomes" id="UP000177383"/>
    </source>
</evidence>
<protein>
    <recommendedName>
        <fullName evidence="3">Peptidoglycan hydrolase PcsB coiled-coil domain-containing protein</fullName>
    </recommendedName>
</protein>
<evidence type="ECO:0000313" key="4">
    <source>
        <dbReference type="EMBL" id="OGG15221.1"/>
    </source>
</evidence>
<evidence type="ECO:0000256" key="2">
    <source>
        <dbReference type="SAM" id="Coils"/>
    </source>
</evidence>
<dbReference type="CDD" id="cd12797">
    <property type="entry name" value="M23_peptidase"/>
    <property type="match status" value="1"/>
</dbReference>
<feature type="coiled-coil region" evidence="2">
    <location>
        <begin position="173"/>
        <end position="246"/>
    </location>
</feature>
<dbReference type="GO" id="GO:0004222">
    <property type="term" value="F:metalloendopeptidase activity"/>
    <property type="evidence" value="ECO:0007669"/>
    <property type="project" value="TreeGrafter"/>
</dbReference>
<dbReference type="InterPro" id="IPR057309">
    <property type="entry name" value="PcsB_CC"/>
</dbReference>
<sequence length="405" mass="45585">MLKKVLTILLACYFIPLFSFLYPISAYSAVCSQDDSCKDIKDPISRSSCYNELVTACSQEKQSLISQITYFTSKISLTSSQIEATEVKIDELEDTIASLSGKISHLEQDLDKVSGVLLERINETYKKGGTSYFALLLSSREFSDLFLRLKFIQIVQEHDKKILTQTQRTKVNYEEQKNLREEKQAEQEALKLSLVSQQSLLTKQKQDKETFLSLTRNNEDRYQQLLAEARREASEIQKAISILSQAGVAKRVGRGDPIGLMGNTGFSTGAHLHFGVYNISEGDLSKFNFNSGYDNPFNYLESKSVNFDGTSCDDVPTATTKSVGSGSWPWPMESPNISQCYGHTPWSFKYSIGIHNAIDMWNNSNIVIRAVDEGNAYTYRGGQSAGNGVFIFHSNNKMTLYWHLQ</sequence>
<dbReference type="EMBL" id="MFJE01000005">
    <property type="protein sequence ID" value="OGG15221.1"/>
    <property type="molecule type" value="Genomic_DNA"/>
</dbReference>
<feature type="coiled-coil region" evidence="2">
    <location>
        <begin position="75"/>
        <end position="109"/>
    </location>
</feature>
<evidence type="ECO:0000256" key="1">
    <source>
        <dbReference type="ARBA" id="ARBA00022729"/>
    </source>
</evidence>
<keyword evidence="2" id="KW-0175">Coiled coil</keyword>
<dbReference type="SUPFAM" id="SSF51261">
    <property type="entry name" value="Duplicated hybrid motif"/>
    <property type="match status" value="2"/>
</dbReference>
<dbReference type="Pfam" id="PF24568">
    <property type="entry name" value="CC_PcsB"/>
    <property type="match status" value="1"/>
</dbReference>
<dbReference type="PANTHER" id="PTHR21666:SF289">
    <property type="entry name" value="L-ALA--D-GLU ENDOPEPTIDASE"/>
    <property type="match status" value="1"/>
</dbReference>
<gene>
    <name evidence="4" type="ORF">A2773_05050</name>
</gene>
<dbReference type="Gene3D" id="2.70.70.10">
    <property type="entry name" value="Glucose Permease (Domain IIA)"/>
    <property type="match status" value="1"/>
</dbReference>
<dbReference type="Proteomes" id="UP000177383">
    <property type="component" value="Unassembled WGS sequence"/>
</dbReference>
<accession>A0A1F5ZS28</accession>
<keyword evidence="1" id="KW-0732">Signal</keyword>
<name>A0A1F5ZS28_9BACT</name>